<protein>
    <recommendedName>
        <fullName evidence="1">Cyanophage baseplate Pam3 plug gp18 domain-containing protein</fullName>
    </recommendedName>
</protein>
<name>A0AB39G4D1_9BURK</name>
<evidence type="ECO:0000259" key="1">
    <source>
        <dbReference type="Pfam" id="PF22479"/>
    </source>
</evidence>
<dbReference type="Pfam" id="PF22479">
    <property type="entry name" value="Pam3_gp18"/>
    <property type="match status" value="1"/>
</dbReference>
<sequence>MRDQNSFVIEAGLEDVTFFLRFDWNSEAGIWVMGLANARNEDIIRGLVLVPNTPLLEQFRHLAVPAGEFVAYANDDDLQIGRDTLLTGAAALYYLTEAEVAALQS</sequence>
<evidence type="ECO:0000313" key="2">
    <source>
        <dbReference type="EMBL" id="XDJ85140.1"/>
    </source>
</evidence>
<organism evidence="2">
    <name type="scientific">Castellaniella ginsengisoli</name>
    <dbReference type="NCBI Taxonomy" id="546114"/>
    <lineage>
        <taxon>Bacteria</taxon>
        <taxon>Pseudomonadati</taxon>
        <taxon>Pseudomonadota</taxon>
        <taxon>Betaproteobacteria</taxon>
        <taxon>Burkholderiales</taxon>
        <taxon>Alcaligenaceae</taxon>
        <taxon>Castellaniella</taxon>
    </lineage>
</organism>
<gene>
    <name evidence="2" type="ORF">ABRZ08_13215</name>
</gene>
<dbReference type="InterPro" id="IPR054252">
    <property type="entry name" value="Pam3_gp18"/>
</dbReference>
<accession>A0AB39G4D1</accession>
<dbReference type="RefSeq" id="WP_368641774.1">
    <property type="nucleotide sequence ID" value="NZ_CP158268.1"/>
</dbReference>
<reference evidence="2" key="1">
    <citation type="submission" date="2024-05" db="EMBL/GenBank/DDBJ databases">
        <authorList>
            <person name="Luo Y.-C."/>
            <person name="Nicholds J."/>
            <person name="Mortimer T."/>
            <person name="Maboni G."/>
        </authorList>
    </citation>
    <scope>NUCLEOTIDE SEQUENCE</scope>
    <source>
        <strain evidence="2">140124</strain>
    </source>
</reference>
<proteinExistence type="predicted"/>
<feature type="domain" description="Cyanophage baseplate Pam3 plug gp18" evidence="1">
    <location>
        <begin position="7"/>
        <end position="97"/>
    </location>
</feature>
<dbReference type="EMBL" id="CP158268">
    <property type="protein sequence ID" value="XDJ85140.1"/>
    <property type="molecule type" value="Genomic_DNA"/>
</dbReference>
<dbReference type="AlphaFoldDB" id="A0AB39G4D1"/>